<proteinExistence type="predicted"/>
<dbReference type="InterPro" id="IPR000845">
    <property type="entry name" value="Nucleoside_phosphorylase_d"/>
</dbReference>
<dbReference type="SMR" id="A0A401H8W4"/>
<evidence type="ECO:0000313" key="3">
    <source>
        <dbReference type="Proteomes" id="UP000291213"/>
    </source>
</evidence>
<dbReference type="CDD" id="cd17764">
    <property type="entry name" value="MTAP_SsMTAPI_like"/>
    <property type="match status" value="1"/>
</dbReference>
<dbReference type="SUPFAM" id="SSF53167">
    <property type="entry name" value="Purine and uridine phosphorylases"/>
    <property type="match status" value="1"/>
</dbReference>
<evidence type="ECO:0000313" key="2">
    <source>
        <dbReference type="EMBL" id="GBF08871.1"/>
    </source>
</evidence>
<evidence type="ECO:0000259" key="1">
    <source>
        <dbReference type="Pfam" id="PF01048"/>
    </source>
</evidence>
<gene>
    <name evidence="2" type="ORF">apy_05960</name>
</gene>
<dbReference type="Proteomes" id="UP000291213">
    <property type="component" value="Unassembled WGS sequence"/>
</dbReference>
<dbReference type="GO" id="GO:0005829">
    <property type="term" value="C:cytosol"/>
    <property type="evidence" value="ECO:0007669"/>
    <property type="project" value="TreeGrafter"/>
</dbReference>
<name>A0A401H8W4_AERPX</name>
<dbReference type="Gene3D" id="3.40.50.1580">
    <property type="entry name" value="Nucleoside phosphorylase domain"/>
    <property type="match status" value="1"/>
</dbReference>
<organism evidence="2 3">
    <name type="scientific">Aeropyrum pernix</name>
    <dbReference type="NCBI Taxonomy" id="56636"/>
    <lineage>
        <taxon>Archaea</taxon>
        <taxon>Thermoproteota</taxon>
        <taxon>Thermoprotei</taxon>
        <taxon>Desulfurococcales</taxon>
        <taxon>Desulfurococcaceae</taxon>
        <taxon>Aeropyrum</taxon>
    </lineage>
</organism>
<dbReference type="AlphaFoldDB" id="A0A401H8W4"/>
<dbReference type="OrthoDB" id="372263at2157"/>
<dbReference type="Pfam" id="PF01048">
    <property type="entry name" value="PNP_UDP_1"/>
    <property type="match status" value="1"/>
</dbReference>
<dbReference type="InterPro" id="IPR035994">
    <property type="entry name" value="Nucleoside_phosphorylase_sf"/>
</dbReference>
<sequence length="247" mass="25796">MLLLRKPVHLEAGPGDVAPLVVAVGDPGRAERLATGLLEDARLVSSARGLKVYTGGFNGSEVTIATHGIGGPSAAVVFEELRMLGAEVMVRLGTSGGLSQDLRLGDVVVAAGAGCYWGSGGSIQYAGERPMCLPASPDPVLTAGIYRGLSSRLGERVVLAPVMSSDAFYAETPEAAGRWRSLGMAAVEMELHTLFSLSWIRGFRSAGVLIVSDLLLPEGFKRITPGELARREVEVGRALLEVLTGGV</sequence>
<feature type="domain" description="Nucleoside phosphorylase" evidence="1">
    <location>
        <begin position="20"/>
        <end position="217"/>
    </location>
</feature>
<dbReference type="GO" id="GO:0009116">
    <property type="term" value="P:nucleoside metabolic process"/>
    <property type="evidence" value="ECO:0007669"/>
    <property type="project" value="InterPro"/>
</dbReference>
<dbReference type="PANTHER" id="PTHR43691:SF11">
    <property type="entry name" value="FI09636P-RELATED"/>
    <property type="match status" value="1"/>
</dbReference>
<comment type="caution">
    <text evidence="2">The sequence shown here is derived from an EMBL/GenBank/DDBJ whole genome shotgun (WGS) entry which is preliminary data.</text>
</comment>
<dbReference type="PANTHER" id="PTHR43691">
    <property type="entry name" value="URIDINE PHOSPHORYLASE"/>
    <property type="match status" value="1"/>
</dbReference>
<accession>A0A401H8W4</accession>
<dbReference type="GO" id="GO:0003824">
    <property type="term" value="F:catalytic activity"/>
    <property type="evidence" value="ECO:0007669"/>
    <property type="project" value="InterPro"/>
</dbReference>
<protein>
    <submittedName>
        <fullName evidence="2">S-methyl-5-thioadenosine phosphorylase</fullName>
    </submittedName>
</protein>
<reference evidence="2 3" key="1">
    <citation type="submission" date="2017-02" db="EMBL/GenBank/DDBJ databases">
        <title>isolation and characterization of a novel temperate virus Aeropyrum globular virus 1 infecting hyperthermophilic archaeon Aeropyrum.</title>
        <authorList>
            <person name="Yumiya M."/>
            <person name="Yoshida T."/>
            <person name="Sako Y."/>
        </authorList>
    </citation>
    <scope>NUCLEOTIDE SEQUENCE [LARGE SCALE GENOMIC DNA]</scope>
    <source>
        <strain evidence="2 3">YK1-12-2013</strain>
    </source>
</reference>
<dbReference type="EMBL" id="BDMD01000032">
    <property type="protein sequence ID" value="GBF08871.1"/>
    <property type="molecule type" value="Genomic_DNA"/>
</dbReference>